<keyword evidence="2" id="KW-1185">Reference proteome</keyword>
<organism evidence="1 2">
    <name type="scientific">Neophaeococcomyces mojaviensis</name>
    <dbReference type="NCBI Taxonomy" id="3383035"/>
    <lineage>
        <taxon>Eukaryota</taxon>
        <taxon>Fungi</taxon>
        <taxon>Dikarya</taxon>
        <taxon>Ascomycota</taxon>
        <taxon>Pezizomycotina</taxon>
        <taxon>Eurotiomycetes</taxon>
        <taxon>Chaetothyriomycetidae</taxon>
        <taxon>Chaetothyriales</taxon>
        <taxon>Chaetothyriales incertae sedis</taxon>
        <taxon>Neophaeococcomyces</taxon>
    </lineage>
</organism>
<protein>
    <submittedName>
        <fullName evidence="1">Uncharacterized protein</fullName>
    </submittedName>
</protein>
<evidence type="ECO:0000313" key="2">
    <source>
        <dbReference type="Proteomes" id="UP001172386"/>
    </source>
</evidence>
<dbReference type="Proteomes" id="UP001172386">
    <property type="component" value="Unassembled WGS sequence"/>
</dbReference>
<dbReference type="EMBL" id="JAPDRQ010000079">
    <property type="protein sequence ID" value="KAJ9656336.1"/>
    <property type="molecule type" value="Genomic_DNA"/>
</dbReference>
<proteinExistence type="predicted"/>
<accession>A0ACC3A6U6</accession>
<comment type="caution">
    <text evidence="1">The sequence shown here is derived from an EMBL/GenBank/DDBJ whole genome shotgun (WGS) entry which is preliminary data.</text>
</comment>
<reference evidence="1" key="1">
    <citation type="submission" date="2022-10" db="EMBL/GenBank/DDBJ databases">
        <title>Culturing micro-colonial fungi from biological soil crusts in the Mojave desert and describing Neophaeococcomyces mojavensis, and introducing the new genera and species Taxawa tesnikishii.</title>
        <authorList>
            <person name="Kurbessoian T."/>
            <person name="Stajich J.E."/>
        </authorList>
    </citation>
    <scope>NUCLEOTIDE SEQUENCE</scope>
    <source>
        <strain evidence="1">JES_112</strain>
    </source>
</reference>
<evidence type="ECO:0000313" key="1">
    <source>
        <dbReference type="EMBL" id="KAJ9656336.1"/>
    </source>
</evidence>
<gene>
    <name evidence="1" type="ORF">H2198_005019</name>
</gene>
<sequence length="311" mass="34855">MCLVTDMTMEYEDSNRAFVQAFLARNVLTFDQAKPILAAIFSVHEKKQVDAADINKEDFDSMVSAANAALSPLDFEIRSADDQETRETFYALVNTTSDALTQLATIHSSDEIGYVKRLLDEIFETSNTQRREAMCIAGKDALNLARAGRRATQNDEQTQPKFSLTAHEVETLLTKLVAEGWLDKSAKGFYSLSIRGLMELKGWLVETYNDPVDEDGEAAYQKIKFCHACKGIITKGQRCSDLNCLGRLHDICTQQSFRARQSRTCPVCNREWDGKHYVGEKAITTSDSYLRGKRRSGARAASEAGDEEEEM</sequence>
<name>A0ACC3A6U6_9EURO</name>